<sequence length="89" mass="10321">MGERTGSRVLQWVWSYVLKIMIEPIHQGSSLVTHLAFMWMRTALRMDSFRNLISYPAYQPQTFPIQGQHCFRRVGGKVSVKEKSFASSK</sequence>
<organism evidence="1 2">
    <name type="scientific">Colletotrichum chrysophilum</name>
    <dbReference type="NCBI Taxonomy" id="1836956"/>
    <lineage>
        <taxon>Eukaryota</taxon>
        <taxon>Fungi</taxon>
        <taxon>Dikarya</taxon>
        <taxon>Ascomycota</taxon>
        <taxon>Pezizomycotina</taxon>
        <taxon>Sordariomycetes</taxon>
        <taxon>Hypocreomycetidae</taxon>
        <taxon>Glomerellales</taxon>
        <taxon>Glomerellaceae</taxon>
        <taxon>Colletotrichum</taxon>
        <taxon>Colletotrichum gloeosporioides species complex</taxon>
    </lineage>
</organism>
<protein>
    <submittedName>
        <fullName evidence="1">Uncharacterized protein</fullName>
    </submittedName>
</protein>
<comment type="caution">
    <text evidence="1">The sequence shown here is derived from an EMBL/GenBank/DDBJ whole genome shotgun (WGS) entry which is preliminary data.</text>
</comment>
<accession>A0AAD9A9Q0</accession>
<evidence type="ECO:0000313" key="2">
    <source>
        <dbReference type="Proteomes" id="UP001243330"/>
    </source>
</evidence>
<gene>
    <name evidence="1" type="ORF">CCHR01_13255</name>
</gene>
<dbReference type="Proteomes" id="UP001243330">
    <property type="component" value="Unassembled WGS sequence"/>
</dbReference>
<evidence type="ECO:0000313" key="1">
    <source>
        <dbReference type="EMBL" id="KAK1844106.1"/>
    </source>
</evidence>
<reference evidence="1" key="1">
    <citation type="submission" date="2023-01" db="EMBL/GenBank/DDBJ databases">
        <title>Colletotrichum chrysophilum M932 genome sequence.</title>
        <authorList>
            <person name="Baroncelli R."/>
        </authorList>
    </citation>
    <scope>NUCLEOTIDE SEQUENCE</scope>
    <source>
        <strain evidence="1">M932</strain>
    </source>
</reference>
<keyword evidence="2" id="KW-1185">Reference proteome</keyword>
<name>A0AAD9A9Q0_9PEZI</name>
<dbReference type="EMBL" id="JAQOWY010000325">
    <property type="protein sequence ID" value="KAK1844106.1"/>
    <property type="molecule type" value="Genomic_DNA"/>
</dbReference>
<dbReference type="AlphaFoldDB" id="A0AAD9A9Q0"/>
<proteinExistence type="predicted"/>